<evidence type="ECO:0000313" key="1">
    <source>
        <dbReference type="EMBL" id="OIQ86843.1"/>
    </source>
</evidence>
<dbReference type="AlphaFoldDB" id="A0A1J5RAZ5"/>
<proteinExistence type="predicted"/>
<protein>
    <submittedName>
        <fullName evidence="1">Uncharacterized protein</fullName>
    </submittedName>
</protein>
<comment type="caution">
    <text evidence="1">The sequence shown here is derived from an EMBL/GenBank/DDBJ whole genome shotgun (WGS) entry which is preliminary data.</text>
</comment>
<gene>
    <name evidence="1" type="ORF">GALL_313120</name>
</gene>
<organism evidence="1">
    <name type="scientific">mine drainage metagenome</name>
    <dbReference type="NCBI Taxonomy" id="410659"/>
    <lineage>
        <taxon>unclassified sequences</taxon>
        <taxon>metagenomes</taxon>
        <taxon>ecological metagenomes</taxon>
    </lineage>
</organism>
<reference evidence="1" key="1">
    <citation type="submission" date="2016-10" db="EMBL/GenBank/DDBJ databases">
        <title>Sequence of Gallionella enrichment culture.</title>
        <authorList>
            <person name="Poehlein A."/>
            <person name="Muehling M."/>
            <person name="Daniel R."/>
        </authorList>
    </citation>
    <scope>NUCLEOTIDE SEQUENCE</scope>
</reference>
<accession>A0A1J5RAZ5</accession>
<dbReference type="EMBL" id="MLJW01000456">
    <property type="protein sequence ID" value="OIQ86843.1"/>
    <property type="molecule type" value="Genomic_DNA"/>
</dbReference>
<sequence length="60" mass="7238">MREAVLHHLATYFEAFPYQVEFFDKKVIDHLTLNPGQFEVFKKGDMAEKWIVYRSIKYLV</sequence>
<name>A0A1J5RAZ5_9ZZZZ</name>